<feature type="region of interest" description="Disordered" evidence="7">
    <location>
        <begin position="745"/>
        <end position="777"/>
    </location>
</feature>
<sequence>MLLLLLLLLRLLLSSPLRKEPFGCWSFQGERIKALGFKKERNQAKPFVEGFWGRFLSIDLFCCVVWRKWCSGRFAHPSKFPPFLTQYKVGEMALQYVKNQKGRDQLLYKGYLHKKQRASAGKILWKCADYAKYQCKGRVYTCDGQVIKYFRHRHPPDVTAGKTKQKARGPKEMIPRESVGKIKQKVSGSKEITSNETTKKTKRKVSGPKEMKPSETMGKTKRRIIDPKEKIPSQESTHKVAVMPTDAASPGVVTNKKPCIQNNPKQTIQRLRACLNALRQSTSDLRTPTSAKRANEDLVAALPQASPGWPENSTEGVTKESFKATPSPHEEISEAAPIPTRECHSTLTWTHQEANRLKFRTNAFRPGQAPEEILLHLTDAAQQWLCPQEHSKEWIVDMVVLEEFLDVLPVDMRMWVRAREPSSSKEAAQLAEAYFRECQPDHAIQDQITFGDVSVSFTTEEWALLNHGEKSLYWNVMHQNYDNVTGLGSGSDDQNEGVDFGLAMSEPLLGLSAKHGVSSPSPEQDLIRENCLERQLKHSTGKERCFVYFREGLKKLVRGRVHPNTKLRPKPQCVYTDCEKQGESTTVLESQKHLGEKDPQVMIVSGELHETSEQRHFQNFQNSVNEVQKSIEGWHSNCLETEEEEPIVLKKWLWDPVLQDVRPGEETLSIEIDGVEQEESLTLVNDKKILDGEHAECIVLLKESLEMSREETSHSPEQDLQTDAAHINSKPGNAGLTTKVGLTSEHQRENGARSEEHTEKPVPSGNTMGESIAEPGPEMQCMGINGGNQDENSTYVDSLKNSCSEDLNTCLKCEKQSPHNLEELSSSKSGEIFNGFSASTKHKKNEEKGRSFNEEKERSFNCRGTYVLGAHARICPRQKHKHISGENQNCYRLCNCRLLEQVNGITETSRYYPLKQHIQTCDALHQPMEEVRISSDVESSLSDSKGLEAHHQSSFLTKMVAEPSLAQLIGILQQVAADTAEIKSSVSSLQSTITGIQSALGSLSGCTDETEHRISQLEDSSRNTKSQLLQHCNDIKTIEAKLGGKAVQTNVIAGLWSSLKISRGASPLNLSPNT</sequence>
<dbReference type="Pfam" id="PF01352">
    <property type="entry name" value="KRAB"/>
    <property type="match status" value="1"/>
</dbReference>
<dbReference type="SUPFAM" id="SSF109640">
    <property type="entry name" value="KRAB domain (Kruppel-associated box)"/>
    <property type="match status" value="1"/>
</dbReference>
<dbReference type="InParanoid" id="A0A803TW58"/>
<dbReference type="PANTHER" id="PTHR45935:SF15">
    <property type="entry name" value="SCAN BOX DOMAIN-CONTAINING PROTEIN"/>
    <property type="match status" value="1"/>
</dbReference>
<evidence type="ECO:0000256" key="2">
    <source>
        <dbReference type="ARBA" id="ARBA00022771"/>
    </source>
</evidence>
<dbReference type="PANTHER" id="PTHR45935">
    <property type="entry name" value="PROTEIN ZBED8-RELATED"/>
    <property type="match status" value="1"/>
</dbReference>
<protein>
    <recommendedName>
        <fullName evidence="12">KRAB domain-containing protein</fullName>
    </recommendedName>
</protein>
<accession>A0A803TW58</accession>
<keyword evidence="6" id="KW-0539">Nucleus</keyword>
<dbReference type="Pfam" id="PF04500">
    <property type="entry name" value="FLYWCH"/>
    <property type="match status" value="1"/>
</dbReference>
<dbReference type="Ensembl" id="ENSACAT00000058895.1">
    <property type="protein sequence ID" value="ENSACAP00000039448.1"/>
    <property type="gene ID" value="ENSACAG00000040307.1"/>
</dbReference>
<dbReference type="PROSITE" id="PS50805">
    <property type="entry name" value="KRAB"/>
    <property type="match status" value="1"/>
</dbReference>
<keyword evidence="11" id="KW-1185">Reference proteome</keyword>
<dbReference type="Gene3D" id="1.10.4020.10">
    <property type="entry name" value="DNA breaking-rejoining enzymes"/>
    <property type="match status" value="1"/>
</dbReference>
<evidence type="ECO:0000256" key="3">
    <source>
        <dbReference type="ARBA" id="ARBA00022833"/>
    </source>
</evidence>
<dbReference type="InterPro" id="IPR038269">
    <property type="entry name" value="SCAN_sf"/>
</dbReference>
<feature type="compositionally biased region" description="Polar residues" evidence="7">
    <location>
        <begin position="186"/>
        <end position="196"/>
    </location>
</feature>
<dbReference type="CDD" id="cd07765">
    <property type="entry name" value="KRAB_A-box"/>
    <property type="match status" value="1"/>
</dbReference>
<feature type="region of interest" description="Disordered" evidence="7">
    <location>
        <begin position="180"/>
        <end position="239"/>
    </location>
</feature>
<organism evidence="10 11">
    <name type="scientific">Anolis carolinensis</name>
    <name type="common">Green anole</name>
    <name type="synonym">American chameleon</name>
    <dbReference type="NCBI Taxonomy" id="28377"/>
    <lineage>
        <taxon>Eukaryota</taxon>
        <taxon>Metazoa</taxon>
        <taxon>Chordata</taxon>
        <taxon>Craniata</taxon>
        <taxon>Vertebrata</taxon>
        <taxon>Euteleostomi</taxon>
        <taxon>Lepidosauria</taxon>
        <taxon>Squamata</taxon>
        <taxon>Bifurcata</taxon>
        <taxon>Unidentata</taxon>
        <taxon>Episquamata</taxon>
        <taxon>Toxicofera</taxon>
        <taxon>Iguania</taxon>
        <taxon>Dactyloidae</taxon>
        <taxon>Anolis</taxon>
    </lineage>
</organism>
<feature type="domain" description="KRAB" evidence="9">
    <location>
        <begin position="448"/>
        <end position="532"/>
    </location>
</feature>
<reference evidence="10" key="3">
    <citation type="submission" date="2025-09" db="UniProtKB">
        <authorList>
            <consortium name="Ensembl"/>
        </authorList>
    </citation>
    <scope>IDENTIFICATION</scope>
</reference>
<evidence type="ECO:0000256" key="6">
    <source>
        <dbReference type="ARBA" id="ARBA00023242"/>
    </source>
</evidence>
<dbReference type="PROSITE" id="PS50804">
    <property type="entry name" value="SCAN_BOX"/>
    <property type="match status" value="1"/>
</dbReference>
<evidence type="ECO:0000313" key="11">
    <source>
        <dbReference type="Proteomes" id="UP000001646"/>
    </source>
</evidence>
<dbReference type="InterPro" id="IPR001909">
    <property type="entry name" value="KRAB"/>
</dbReference>
<proteinExistence type="predicted"/>
<reference evidence="10 11" key="1">
    <citation type="submission" date="2009-12" db="EMBL/GenBank/DDBJ databases">
        <title>The Genome Sequence of Anolis carolinensis (Green Anole Lizard).</title>
        <authorList>
            <consortium name="The Genome Sequencing Platform"/>
            <person name="Di Palma F."/>
            <person name="Alfoldi J."/>
            <person name="Heiman D."/>
            <person name="Young S."/>
            <person name="Grabherr M."/>
            <person name="Johnson J."/>
            <person name="Lander E.S."/>
            <person name="Lindblad-Toh K."/>
        </authorList>
    </citation>
    <scope>NUCLEOTIDE SEQUENCE [LARGE SCALE GENOMIC DNA]</scope>
    <source>
        <strain evidence="10 11">JBL SC #1</strain>
    </source>
</reference>
<evidence type="ECO:0000256" key="4">
    <source>
        <dbReference type="ARBA" id="ARBA00023015"/>
    </source>
</evidence>
<keyword evidence="4" id="KW-0805">Transcription regulation</keyword>
<dbReference type="Gene3D" id="6.10.140.140">
    <property type="match status" value="1"/>
</dbReference>
<dbReference type="AlphaFoldDB" id="A0A803TW58"/>
<dbReference type="GO" id="GO:0006355">
    <property type="term" value="P:regulation of DNA-templated transcription"/>
    <property type="evidence" value="ECO:0007669"/>
    <property type="project" value="InterPro"/>
</dbReference>
<dbReference type="InterPro" id="IPR007588">
    <property type="entry name" value="Znf_FLYWCH"/>
</dbReference>
<dbReference type="GeneTree" id="ENSGT00960000190249"/>
<evidence type="ECO:0000259" key="8">
    <source>
        <dbReference type="PROSITE" id="PS50804"/>
    </source>
</evidence>
<keyword evidence="2" id="KW-0863">Zinc-finger</keyword>
<dbReference type="InterPro" id="IPR050916">
    <property type="entry name" value="SCAN-C2H2_zinc_finger"/>
</dbReference>
<keyword evidence="1" id="KW-0479">Metal-binding</keyword>
<dbReference type="GO" id="GO:0008270">
    <property type="term" value="F:zinc ion binding"/>
    <property type="evidence" value="ECO:0007669"/>
    <property type="project" value="UniProtKB-KW"/>
</dbReference>
<feature type="compositionally biased region" description="Basic and acidic residues" evidence="7">
    <location>
        <begin position="317"/>
        <end position="332"/>
    </location>
</feature>
<evidence type="ECO:0000256" key="7">
    <source>
        <dbReference type="SAM" id="MobiDB-lite"/>
    </source>
</evidence>
<dbReference type="Gene3D" id="2.20.25.240">
    <property type="match status" value="1"/>
</dbReference>
<feature type="region of interest" description="Disordered" evidence="7">
    <location>
        <begin position="304"/>
        <end position="335"/>
    </location>
</feature>
<keyword evidence="3" id="KW-0862">Zinc</keyword>
<dbReference type="InterPro" id="IPR036051">
    <property type="entry name" value="KRAB_dom_sf"/>
</dbReference>
<dbReference type="Pfam" id="PF02023">
    <property type="entry name" value="SCAN"/>
    <property type="match status" value="1"/>
</dbReference>
<evidence type="ECO:0008006" key="12">
    <source>
        <dbReference type="Google" id="ProtNLM"/>
    </source>
</evidence>
<dbReference type="SMART" id="SM00349">
    <property type="entry name" value="KRAB"/>
    <property type="match status" value="1"/>
</dbReference>
<dbReference type="InterPro" id="IPR003309">
    <property type="entry name" value="SCAN_dom"/>
</dbReference>
<dbReference type="Proteomes" id="UP000001646">
    <property type="component" value="Chromosome 2"/>
</dbReference>
<evidence type="ECO:0000256" key="1">
    <source>
        <dbReference type="ARBA" id="ARBA00022723"/>
    </source>
</evidence>
<dbReference type="SUPFAM" id="SSF47353">
    <property type="entry name" value="Retrovirus capsid dimerization domain-like"/>
    <property type="match status" value="1"/>
</dbReference>
<evidence type="ECO:0000313" key="10">
    <source>
        <dbReference type="Ensembl" id="ENSACAP00000039448.1"/>
    </source>
</evidence>
<evidence type="ECO:0000256" key="5">
    <source>
        <dbReference type="ARBA" id="ARBA00023163"/>
    </source>
</evidence>
<keyword evidence="5" id="KW-0804">Transcription</keyword>
<feature type="compositionally biased region" description="Basic and acidic residues" evidence="7">
    <location>
        <begin position="223"/>
        <end position="238"/>
    </location>
</feature>
<feature type="compositionally biased region" description="Basic and acidic residues" evidence="7">
    <location>
        <begin position="745"/>
        <end position="760"/>
    </location>
</feature>
<evidence type="ECO:0000259" key="9">
    <source>
        <dbReference type="PROSITE" id="PS50805"/>
    </source>
</evidence>
<feature type="domain" description="SCAN box" evidence="8">
    <location>
        <begin position="356"/>
        <end position="437"/>
    </location>
</feature>
<gene>
    <name evidence="10" type="primary">LOC103277990</name>
</gene>
<dbReference type="SMART" id="SM00431">
    <property type="entry name" value="SCAN"/>
    <property type="match status" value="1"/>
</dbReference>
<name>A0A803TW58_ANOCA</name>
<reference evidence="10" key="2">
    <citation type="submission" date="2025-08" db="UniProtKB">
        <authorList>
            <consortium name="Ensembl"/>
        </authorList>
    </citation>
    <scope>IDENTIFICATION</scope>
</reference>